<proteinExistence type="predicted"/>
<gene>
    <name evidence="3" type="ORF">SAMN05216553_105100</name>
</gene>
<dbReference type="STRING" id="200378.SAMN05216553_105100"/>
<accession>A0A1G7R3Z9</accession>
<evidence type="ECO:0000256" key="1">
    <source>
        <dbReference type="SAM" id="MobiDB-lite"/>
    </source>
</evidence>
<dbReference type="InterPro" id="IPR006311">
    <property type="entry name" value="TAT_signal"/>
</dbReference>
<reference evidence="4" key="1">
    <citation type="submission" date="2016-10" db="EMBL/GenBank/DDBJ databases">
        <authorList>
            <person name="Varghese N."/>
            <person name="Submissions S."/>
        </authorList>
    </citation>
    <scope>NUCLEOTIDE SEQUENCE [LARGE SCALE GENOMIC DNA]</scope>
    <source>
        <strain evidence="4">CGMCC 4.3506</strain>
    </source>
</reference>
<evidence type="ECO:0000313" key="3">
    <source>
        <dbReference type="EMBL" id="SDG05496.1"/>
    </source>
</evidence>
<dbReference type="OrthoDB" id="4451361at2"/>
<keyword evidence="4" id="KW-1185">Reference proteome</keyword>
<feature type="signal peptide" evidence="2">
    <location>
        <begin position="1"/>
        <end position="30"/>
    </location>
</feature>
<dbReference type="Proteomes" id="UP000199623">
    <property type="component" value="Unassembled WGS sequence"/>
</dbReference>
<name>A0A1G7R3Z9_9PSEU</name>
<dbReference type="PROSITE" id="PS51318">
    <property type="entry name" value="TAT"/>
    <property type="match status" value="1"/>
</dbReference>
<feature type="chain" id="PRO_5011769868" description="Htaa protein" evidence="2">
    <location>
        <begin position="31"/>
        <end position="443"/>
    </location>
</feature>
<sequence length="443" mass="44231">MPRPTAARAVAAGAAALLAASALGSSTASAAPATVTGATFTWGISGYAQVGVFGPWTYKDLTGNASVLLGTTSGGSQTEYSVSPVPATSMPPSSPQKTPNAVKFTGGTGTVDPATGAGTLSFTGSYTVNGYPAQFKAPDEVYRDPVVTVAADGSGSLSAEFSLGAGTDQAGNPTPAQDFGRLTLFRFEPGAVSGLTSSGFRVTPAYQGVEVDVAGGTAQTRECAGGTGWWGSWAPEFVNTVPASIRPHFYSTGCGGNQDYKAPLPIDLGYTVGTTPGEPGGSSDAEQNIRVTVPETVEPGEFVWTIDGGNGLVSLGTATQAGDHYLATGSINPVRVTDTRAGAPAWSVSAQVSDFSAEGRSFDGKYLGWTPNASENTGGAVAGAAVASGFDGGQGLKQSATLGSAPLDHASGSVLLGAGLELKVPVSVGTGTYDATLTLTALS</sequence>
<feature type="region of interest" description="Disordered" evidence="1">
    <location>
        <begin position="79"/>
        <end position="98"/>
    </location>
</feature>
<dbReference type="AlphaFoldDB" id="A0A1G7R3Z9"/>
<dbReference type="EMBL" id="FNCC01000005">
    <property type="protein sequence ID" value="SDG05496.1"/>
    <property type="molecule type" value="Genomic_DNA"/>
</dbReference>
<evidence type="ECO:0008006" key="5">
    <source>
        <dbReference type="Google" id="ProtNLM"/>
    </source>
</evidence>
<evidence type="ECO:0000313" key="4">
    <source>
        <dbReference type="Proteomes" id="UP000199623"/>
    </source>
</evidence>
<dbReference type="RefSeq" id="WP_090048793.1">
    <property type="nucleotide sequence ID" value="NZ_FNCC01000005.1"/>
</dbReference>
<evidence type="ECO:0000256" key="2">
    <source>
        <dbReference type="SAM" id="SignalP"/>
    </source>
</evidence>
<organism evidence="3 4">
    <name type="scientific">Lentzea fradiae</name>
    <dbReference type="NCBI Taxonomy" id="200378"/>
    <lineage>
        <taxon>Bacteria</taxon>
        <taxon>Bacillati</taxon>
        <taxon>Actinomycetota</taxon>
        <taxon>Actinomycetes</taxon>
        <taxon>Pseudonocardiales</taxon>
        <taxon>Pseudonocardiaceae</taxon>
        <taxon>Lentzea</taxon>
    </lineage>
</organism>
<keyword evidence="2" id="KW-0732">Signal</keyword>
<protein>
    <recommendedName>
        <fullName evidence="5">Htaa protein</fullName>
    </recommendedName>
</protein>